<gene>
    <name evidence="1" type="ordered locus">DNO_0460</name>
</gene>
<dbReference type="PROSITE" id="PS51257">
    <property type="entry name" value="PROKAR_LIPOPROTEIN"/>
    <property type="match status" value="1"/>
</dbReference>
<organism evidence="1 2">
    <name type="scientific">Dichelobacter nodosus (strain VCS1703A)</name>
    <dbReference type="NCBI Taxonomy" id="246195"/>
    <lineage>
        <taxon>Bacteria</taxon>
        <taxon>Pseudomonadati</taxon>
        <taxon>Pseudomonadota</taxon>
        <taxon>Gammaproteobacteria</taxon>
        <taxon>Cardiobacteriales</taxon>
        <taxon>Cardiobacteriaceae</taxon>
        <taxon>Dichelobacter</taxon>
    </lineage>
</organism>
<dbReference type="EMBL" id="CP000513">
    <property type="protein sequence ID" value="ABQ14199.1"/>
    <property type="molecule type" value="Genomic_DNA"/>
</dbReference>
<accession>A5EVT4</accession>
<reference evidence="1 2" key="1">
    <citation type="journal article" date="2007" name="Nat. Biotechnol.">
        <title>Genome sequence and identification of candidate vaccine antigens from the animal pathogen Dichelobacter nodosus.</title>
        <authorList>
            <person name="Myers G.S."/>
            <person name="Parker D."/>
            <person name="Al-Hasani K."/>
            <person name="Kennan R.M."/>
            <person name="Seemann T."/>
            <person name="Ren Q."/>
            <person name="Badger J.H."/>
            <person name="Selengut J.D."/>
            <person name="Deboy R.T."/>
            <person name="Tettelin H."/>
            <person name="Boyce J.D."/>
            <person name="McCarl V.P."/>
            <person name="Han X."/>
            <person name="Nelson W.C."/>
            <person name="Madupu R."/>
            <person name="Mohamoud Y."/>
            <person name="Holley T."/>
            <person name="Fedorova N."/>
            <person name="Khouri H."/>
            <person name="Bottomley S.P."/>
            <person name="Whittington R.J."/>
            <person name="Adler B."/>
            <person name="Songer J.G."/>
            <person name="Rood J.I."/>
            <person name="Paulsen I.T."/>
        </authorList>
    </citation>
    <scope>NUCLEOTIDE SEQUENCE [LARGE SCALE GENOMIC DNA]</scope>
    <source>
        <strain evidence="1 2">VCS1703A</strain>
    </source>
</reference>
<protein>
    <submittedName>
        <fullName evidence="1">Hypothetical lipoprotein</fullName>
    </submittedName>
</protein>
<dbReference type="HOGENOM" id="CLU_1358635_0_0_6"/>
<dbReference type="RefSeq" id="WP_012030797.1">
    <property type="nucleotide sequence ID" value="NC_009446.1"/>
</dbReference>
<dbReference type="Proteomes" id="UP000000248">
    <property type="component" value="Chromosome"/>
</dbReference>
<name>A5EVT4_DICNV</name>
<evidence type="ECO:0000313" key="1">
    <source>
        <dbReference type="EMBL" id="ABQ14199.1"/>
    </source>
</evidence>
<proteinExistence type="predicted"/>
<sequence>MVKSHQLRKKFFLFGCCAALLTACGEKEYYYKKPEEAIIVAKKCVTELASFDTPLTRLRELRDDEHCEKSYSALVARQGLDEVKSLLEKDITEIKKYNGRILPTDDLFGDNFWLTLATMWLGARTQLENEQKFLKEIIEKPFAQAITALEKTTSLCRSGYLGSNHIDLDYIGKSWADAAHNKSCQGLKEAHYQIVSKRFLI</sequence>
<dbReference type="OrthoDB" id="6316168at2"/>
<keyword evidence="2" id="KW-1185">Reference proteome</keyword>
<evidence type="ECO:0000313" key="2">
    <source>
        <dbReference type="Proteomes" id="UP000000248"/>
    </source>
</evidence>
<keyword evidence="1" id="KW-0449">Lipoprotein</keyword>
<dbReference type="KEGG" id="dno:DNO_0460"/>
<dbReference type="AlphaFoldDB" id="A5EVT4"/>